<proteinExistence type="predicted"/>
<dbReference type="Proteomes" id="UP000006072">
    <property type="component" value="Unassembled WGS sequence"/>
</dbReference>
<accession>K0VJR7</accession>
<gene>
    <name evidence="1" type="ORF">MVAC_06282</name>
</gene>
<comment type="caution">
    <text evidence="1">The sequence shown here is derived from an EMBL/GenBank/DDBJ whole genome shotgun (WGS) entry which is preliminary data.</text>
</comment>
<keyword evidence="2" id="KW-1185">Reference proteome</keyword>
<evidence type="ECO:0000313" key="2">
    <source>
        <dbReference type="Proteomes" id="UP000006072"/>
    </source>
</evidence>
<sequence length="66" mass="7431">MFLMVGKDLCGHYENIDFAQKSVQFFIVDRPDVVYAVHRCQQGLNRGINDAAGQAQLDSRSAPLLY</sequence>
<evidence type="ECO:0000313" key="1">
    <source>
        <dbReference type="EMBL" id="EJZ11339.1"/>
    </source>
</evidence>
<reference evidence="1 2" key="1">
    <citation type="journal article" date="2012" name="J. Bacteriol.">
        <title>Complete Genome Sequence of Mycobacterium vaccae Type Strain ATCC 25954.</title>
        <authorList>
            <person name="Ho Y.S."/>
            <person name="Adroub S.A."/>
            <person name="Abadi M."/>
            <person name="Al Alwan B."/>
            <person name="Alkhateeb R."/>
            <person name="Gao G."/>
            <person name="Ragab A."/>
            <person name="Ali S."/>
            <person name="van Soolingen D."/>
            <person name="Bitter W."/>
            <person name="Pain A."/>
            <person name="Abdallah A.M."/>
        </authorList>
    </citation>
    <scope>NUCLEOTIDE SEQUENCE [LARGE SCALE GENOMIC DNA]</scope>
    <source>
        <strain evidence="1 2">ATCC 25954</strain>
    </source>
</reference>
<name>K0VJR7_MYCVA</name>
<protein>
    <submittedName>
        <fullName evidence="1">Uncharacterized protein</fullName>
    </submittedName>
</protein>
<organism evidence="1 2">
    <name type="scientific">Mycolicibacterium vaccae ATCC 25954</name>
    <dbReference type="NCBI Taxonomy" id="1194972"/>
    <lineage>
        <taxon>Bacteria</taxon>
        <taxon>Bacillati</taxon>
        <taxon>Actinomycetota</taxon>
        <taxon>Actinomycetes</taxon>
        <taxon>Mycobacteriales</taxon>
        <taxon>Mycobacteriaceae</taxon>
        <taxon>Mycolicibacterium</taxon>
    </lineage>
</organism>
<dbReference type="AlphaFoldDB" id="K0VJR7"/>
<dbReference type="EMBL" id="ALQA01000009">
    <property type="protein sequence ID" value="EJZ11339.1"/>
    <property type="molecule type" value="Genomic_DNA"/>
</dbReference>
<dbReference type="HOGENOM" id="CLU_2826592_0_0_11"/>